<gene>
    <name evidence="2" type="ORF">TSAR_002993</name>
</gene>
<proteinExistence type="predicted"/>
<dbReference type="AlphaFoldDB" id="A0A232EL82"/>
<protein>
    <submittedName>
        <fullName evidence="2">Uncharacterized protein</fullName>
    </submittedName>
</protein>
<dbReference type="EMBL" id="NNAY01003604">
    <property type="protein sequence ID" value="OXU19119.1"/>
    <property type="molecule type" value="Genomic_DNA"/>
</dbReference>
<dbReference type="Proteomes" id="UP000215335">
    <property type="component" value="Unassembled WGS sequence"/>
</dbReference>
<organism evidence="2 3">
    <name type="scientific">Trichomalopsis sarcophagae</name>
    <dbReference type="NCBI Taxonomy" id="543379"/>
    <lineage>
        <taxon>Eukaryota</taxon>
        <taxon>Metazoa</taxon>
        <taxon>Ecdysozoa</taxon>
        <taxon>Arthropoda</taxon>
        <taxon>Hexapoda</taxon>
        <taxon>Insecta</taxon>
        <taxon>Pterygota</taxon>
        <taxon>Neoptera</taxon>
        <taxon>Endopterygota</taxon>
        <taxon>Hymenoptera</taxon>
        <taxon>Apocrita</taxon>
        <taxon>Proctotrupomorpha</taxon>
        <taxon>Chalcidoidea</taxon>
        <taxon>Pteromalidae</taxon>
        <taxon>Pteromalinae</taxon>
        <taxon>Trichomalopsis</taxon>
    </lineage>
</organism>
<keyword evidence="3" id="KW-1185">Reference proteome</keyword>
<sequence>MDLPNDPDLQERRRLDRKKNTSLRIRLARALSPATRTRSFRAGSCSDAVNSPSSSPDEQNRRHSSPWRRCSWQSPLSCRGKLCDPEGEDEVFRVSQSSRTAVWYVHFLIRLPTLQPQQATKQRVHPSNRKFPARTRSSALSLWSLIAPQQQQQQQSVVPPSPRSMHPLLGAAARVARAKLSAARGSTAALHTSSQERFELRDRLSLVPLGHFPTEQH</sequence>
<comment type="caution">
    <text evidence="2">The sequence shown here is derived from an EMBL/GenBank/DDBJ whole genome shotgun (WGS) entry which is preliminary data.</text>
</comment>
<accession>A0A232EL82</accession>
<evidence type="ECO:0000313" key="3">
    <source>
        <dbReference type="Proteomes" id="UP000215335"/>
    </source>
</evidence>
<feature type="compositionally biased region" description="Polar residues" evidence="1">
    <location>
        <begin position="47"/>
        <end position="57"/>
    </location>
</feature>
<feature type="region of interest" description="Disordered" evidence="1">
    <location>
        <begin position="1"/>
        <end position="20"/>
    </location>
</feature>
<evidence type="ECO:0000256" key="1">
    <source>
        <dbReference type="SAM" id="MobiDB-lite"/>
    </source>
</evidence>
<evidence type="ECO:0000313" key="2">
    <source>
        <dbReference type="EMBL" id="OXU19119.1"/>
    </source>
</evidence>
<reference evidence="2 3" key="1">
    <citation type="journal article" date="2017" name="Curr. Biol.">
        <title>The Evolution of Venom by Co-option of Single-Copy Genes.</title>
        <authorList>
            <person name="Martinson E.O."/>
            <person name="Mrinalini"/>
            <person name="Kelkar Y.D."/>
            <person name="Chang C.H."/>
            <person name="Werren J.H."/>
        </authorList>
    </citation>
    <scope>NUCLEOTIDE SEQUENCE [LARGE SCALE GENOMIC DNA]</scope>
    <source>
        <strain evidence="2 3">Alberta</strain>
        <tissue evidence="2">Whole body</tissue>
    </source>
</reference>
<name>A0A232EL82_9HYME</name>
<feature type="region of interest" description="Disordered" evidence="1">
    <location>
        <begin position="32"/>
        <end position="69"/>
    </location>
</feature>